<organism evidence="1 2">
    <name type="scientific">Pholiota conissans</name>
    <dbReference type="NCBI Taxonomy" id="109636"/>
    <lineage>
        <taxon>Eukaryota</taxon>
        <taxon>Fungi</taxon>
        <taxon>Dikarya</taxon>
        <taxon>Basidiomycota</taxon>
        <taxon>Agaricomycotina</taxon>
        <taxon>Agaricomycetes</taxon>
        <taxon>Agaricomycetidae</taxon>
        <taxon>Agaricales</taxon>
        <taxon>Agaricineae</taxon>
        <taxon>Strophariaceae</taxon>
        <taxon>Pholiota</taxon>
    </lineage>
</organism>
<proteinExistence type="predicted"/>
<evidence type="ECO:0000313" key="1">
    <source>
        <dbReference type="EMBL" id="KAF9483048.1"/>
    </source>
</evidence>
<comment type="caution">
    <text evidence="1">The sequence shown here is derived from an EMBL/GenBank/DDBJ whole genome shotgun (WGS) entry which is preliminary data.</text>
</comment>
<accession>A0A9P5Z7V7</accession>
<sequence length="77" mass="8824">MRRPHETKITLPTTPYTEDAPTLPDLTLSTSETAPCWTLVGVYFLFLAHHSPAHRTHELVYNPYLSFAFISNLSPYF</sequence>
<dbReference type="AlphaFoldDB" id="A0A9P5Z7V7"/>
<evidence type="ECO:0000313" key="2">
    <source>
        <dbReference type="Proteomes" id="UP000807469"/>
    </source>
</evidence>
<gene>
    <name evidence="1" type="ORF">BDN70DRAFT_874290</name>
</gene>
<reference evidence="1" key="1">
    <citation type="submission" date="2020-11" db="EMBL/GenBank/DDBJ databases">
        <authorList>
            <consortium name="DOE Joint Genome Institute"/>
            <person name="Ahrendt S."/>
            <person name="Riley R."/>
            <person name="Andreopoulos W."/>
            <person name="Labutti K."/>
            <person name="Pangilinan J."/>
            <person name="Ruiz-Duenas F.J."/>
            <person name="Barrasa J.M."/>
            <person name="Sanchez-Garcia M."/>
            <person name="Camarero S."/>
            <person name="Miyauchi S."/>
            <person name="Serrano A."/>
            <person name="Linde D."/>
            <person name="Babiker R."/>
            <person name="Drula E."/>
            <person name="Ayuso-Fernandez I."/>
            <person name="Pacheco R."/>
            <person name="Padilla G."/>
            <person name="Ferreira P."/>
            <person name="Barriuso J."/>
            <person name="Kellner H."/>
            <person name="Castanera R."/>
            <person name="Alfaro M."/>
            <person name="Ramirez L."/>
            <person name="Pisabarro A.G."/>
            <person name="Kuo A."/>
            <person name="Tritt A."/>
            <person name="Lipzen A."/>
            <person name="He G."/>
            <person name="Yan M."/>
            <person name="Ng V."/>
            <person name="Cullen D."/>
            <person name="Martin F."/>
            <person name="Rosso M.-N."/>
            <person name="Henrissat B."/>
            <person name="Hibbett D."/>
            <person name="Martinez A.T."/>
            <person name="Grigoriev I.V."/>
        </authorList>
    </citation>
    <scope>NUCLEOTIDE SEQUENCE</scope>
    <source>
        <strain evidence="1">CIRM-BRFM 674</strain>
    </source>
</reference>
<name>A0A9P5Z7V7_9AGAR</name>
<keyword evidence="2" id="KW-1185">Reference proteome</keyword>
<dbReference type="Proteomes" id="UP000807469">
    <property type="component" value="Unassembled WGS sequence"/>
</dbReference>
<dbReference type="EMBL" id="MU155158">
    <property type="protein sequence ID" value="KAF9483048.1"/>
    <property type="molecule type" value="Genomic_DNA"/>
</dbReference>
<protein>
    <submittedName>
        <fullName evidence="1">Uncharacterized protein</fullName>
    </submittedName>
</protein>